<evidence type="ECO:0000313" key="16">
    <source>
        <dbReference type="Proteomes" id="UP001189429"/>
    </source>
</evidence>
<comment type="similarity">
    <text evidence="4">Belongs to the PEP-utilizing enzyme family.</text>
</comment>
<evidence type="ECO:0000256" key="12">
    <source>
        <dbReference type="ARBA" id="ARBA00033470"/>
    </source>
</evidence>
<keyword evidence="7" id="KW-0479">Metal-binding</keyword>
<keyword evidence="6" id="KW-0808">Transferase</keyword>
<evidence type="ECO:0000259" key="14">
    <source>
        <dbReference type="Pfam" id="PF01326"/>
    </source>
</evidence>
<reference evidence="15" key="1">
    <citation type="submission" date="2023-10" db="EMBL/GenBank/DDBJ databases">
        <authorList>
            <person name="Chen Y."/>
            <person name="Shah S."/>
            <person name="Dougan E. K."/>
            <person name="Thang M."/>
            <person name="Chan C."/>
        </authorList>
    </citation>
    <scope>NUCLEOTIDE SEQUENCE [LARGE SCALE GENOMIC DNA]</scope>
</reference>
<evidence type="ECO:0000256" key="3">
    <source>
        <dbReference type="ARBA" id="ARBA00004742"/>
    </source>
</evidence>
<sequence length="608" mass="65779">MADVVPYPSKSGNMPLLSQVGGKGMSLWRMSNMKGVQVPSGFILTSSFFSGWFDSLKTQRCWQQMLDACQSYDPDNQASVRTLRDACTASKAASKSGTFDEAQKAKVAAALGEMGLDEGSFVAVRSSSPEEDLAGMSFAGGYETVLGVRAEVEAIAEAVGHVFASCLDERVFVYKIQHCISDLTPKIAVVVQRQVASLVAGVAFSLDPISNCYDWGAITTNWGLGETVVAGQCSPDYYWSADLVNKVTGATIKKELGTKERSVWLGRDGGVYEQAGPADEFTLSEKEVATVVAGLSQLESFYGHPVDTEFALDGKRQLLWLQARPITTHIELPPQITSPPGGPEVLWVDVMQVVQGFTSLASVTGMSFLQHFFGAILKTAFGLSPARATMYNRPFIVVPESGTCYLNASFILRLIGFERKDRWADKMELMDFSTAKVLRELDDRSLAKSASLVPLPLLMAWNCPGTLANIRKNLSRPEDAMRRADDMHAAMWTLSHELHQLRGYKCSTRGAFQTRQEPSGTRELLGALEPMHASDLLAAHLRRAPGDGAHTLDVLDAVLPAVAERVLKGGIPAVVAGGLAMGRVASAFEKVEVDGSDGIVRVLEEPQG</sequence>
<organism evidence="15 16">
    <name type="scientific">Prorocentrum cordatum</name>
    <dbReference type="NCBI Taxonomy" id="2364126"/>
    <lineage>
        <taxon>Eukaryota</taxon>
        <taxon>Sar</taxon>
        <taxon>Alveolata</taxon>
        <taxon>Dinophyceae</taxon>
        <taxon>Prorocentrales</taxon>
        <taxon>Prorocentraceae</taxon>
        <taxon>Prorocentrum</taxon>
    </lineage>
</organism>
<evidence type="ECO:0000256" key="2">
    <source>
        <dbReference type="ARBA" id="ARBA00002988"/>
    </source>
</evidence>
<evidence type="ECO:0000256" key="8">
    <source>
        <dbReference type="ARBA" id="ARBA00022741"/>
    </source>
</evidence>
<dbReference type="Proteomes" id="UP001189429">
    <property type="component" value="Unassembled WGS sequence"/>
</dbReference>
<evidence type="ECO:0000256" key="4">
    <source>
        <dbReference type="ARBA" id="ARBA00007837"/>
    </source>
</evidence>
<dbReference type="Gene3D" id="3.30.1490.20">
    <property type="entry name" value="ATP-grasp fold, A domain"/>
    <property type="match status" value="1"/>
</dbReference>
<keyword evidence="8" id="KW-0547">Nucleotide-binding</keyword>
<keyword evidence="16" id="KW-1185">Reference proteome</keyword>
<name>A0ABN9SS72_9DINO</name>
<protein>
    <recommendedName>
        <fullName evidence="5">pyruvate, water dikinase</fullName>
        <ecNumber evidence="5">2.7.9.2</ecNumber>
    </recommendedName>
    <alternativeName>
        <fullName evidence="12">Pyruvate, water dikinase</fullName>
    </alternativeName>
</protein>
<keyword evidence="11" id="KW-0460">Magnesium</keyword>
<dbReference type="InterPro" id="IPR013815">
    <property type="entry name" value="ATP_grasp_subdomain_1"/>
</dbReference>
<gene>
    <name evidence="15" type="ORF">PCOR1329_LOCUS32119</name>
</gene>
<keyword evidence="9" id="KW-0418">Kinase</keyword>
<dbReference type="Gene3D" id="3.30.470.20">
    <property type="entry name" value="ATP-grasp fold, B domain"/>
    <property type="match status" value="1"/>
</dbReference>
<dbReference type="InterPro" id="IPR006319">
    <property type="entry name" value="PEP_synth"/>
</dbReference>
<dbReference type="EMBL" id="CAUYUJ010012892">
    <property type="protein sequence ID" value="CAK0834823.1"/>
    <property type="molecule type" value="Genomic_DNA"/>
</dbReference>
<evidence type="ECO:0000256" key="6">
    <source>
        <dbReference type="ARBA" id="ARBA00022679"/>
    </source>
</evidence>
<evidence type="ECO:0000256" key="11">
    <source>
        <dbReference type="ARBA" id="ARBA00022842"/>
    </source>
</evidence>
<comment type="cofactor">
    <cofactor evidence="1">
        <name>Mg(2+)</name>
        <dbReference type="ChEBI" id="CHEBI:18420"/>
    </cofactor>
</comment>
<accession>A0ABN9SS72</accession>
<comment type="caution">
    <text evidence="15">The sequence shown here is derived from an EMBL/GenBank/DDBJ whole genome shotgun (WGS) entry which is preliminary data.</text>
</comment>
<dbReference type="PANTHER" id="PTHR43030:SF1">
    <property type="entry name" value="PHOSPHOENOLPYRUVATE SYNTHASE"/>
    <property type="match status" value="1"/>
</dbReference>
<dbReference type="SUPFAM" id="SSF56059">
    <property type="entry name" value="Glutathione synthetase ATP-binding domain-like"/>
    <property type="match status" value="1"/>
</dbReference>
<proteinExistence type="inferred from homology"/>
<evidence type="ECO:0000256" key="7">
    <source>
        <dbReference type="ARBA" id="ARBA00022723"/>
    </source>
</evidence>
<comment type="pathway">
    <text evidence="3">Carbohydrate biosynthesis; gluconeogenesis.</text>
</comment>
<evidence type="ECO:0000313" key="15">
    <source>
        <dbReference type="EMBL" id="CAK0834823.1"/>
    </source>
</evidence>
<evidence type="ECO:0000256" key="10">
    <source>
        <dbReference type="ARBA" id="ARBA00022840"/>
    </source>
</evidence>
<evidence type="ECO:0000256" key="13">
    <source>
        <dbReference type="ARBA" id="ARBA00047700"/>
    </source>
</evidence>
<dbReference type="InterPro" id="IPR002192">
    <property type="entry name" value="PPDK_AMP/ATP-bd"/>
</dbReference>
<comment type="function">
    <text evidence="2">Catalyzes the phosphorylation of pyruvate to phosphoenolpyruvate.</text>
</comment>
<evidence type="ECO:0000256" key="5">
    <source>
        <dbReference type="ARBA" id="ARBA00011996"/>
    </source>
</evidence>
<feature type="domain" description="Pyruvate phosphate dikinase AMP/ATP-binding" evidence="14">
    <location>
        <begin position="19"/>
        <end position="330"/>
    </location>
</feature>
<dbReference type="PANTHER" id="PTHR43030">
    <property type="entry name" value="PHOSPHOENOLPYRUVATE SYNTHASE"/>
    <property type="match status" value="1"/>
</dbReference>
<comment type="catalytic activity">
    <reaction evidence="13">
        <text>pyruvate + ATP + H2O = phosphoenolpyruvate + AMP + phosphate + 2 H(+)</text>
        <dbReference type="Rhea" id="RHEA:11364"/>
        <dbReference type="ChEBI" id="CHEBI:15361"/>
        <dbReference type="ChEBI" id="CHEBI:15377"/>
        <dbReference type="ChEBI" id="CHEBI:15378"/>
        <dbReference type="ChEBI" id="CHEBI:30616"/>
        <dbReference type="ChEBI" id="CHEBI:43474"/>
        <dbReference type="ChEBI" id="CHEBI:58702"/>
        <dbReference type="ChEBI" id="CHEBI:456215"/>
        <dbReference type="EC" id="2.7.9.2"/>
    </reaction>
</comment>
<keyword evidence="10" id="KW-0067">ATP-binding</keyword>
<evidence type="ECO:0000256" key="9">
    <source>
        <dbReference type="ARBA" id="ARBA00022777"/>
    </source>
</evidence>
<dbReference type="EC" id="2.7.9.2" evidence="5"/>
<dbReference type="Pfam" id="PF01326">
    <property type="entry name" value="PPDK_N"/>
    <property type="match status" value="1"/>
</dbReference>
<evidence type="ECO:0000256" key="1">
    <source>
        <dbReference type="ARBA" id="ARBA00001946"/>
    </source>
</evidence>